<evidence type="ECO:0000313" key="8">
    <source>
        <dbReference type="Proteomes" id="UP000802098"/>
    </source>
</evidence>
<evidence type="ECO:0000256" key="2">
    <source>
        <dbReference type="ARBA" id="ARBA00022630"/>
    </source>
</evidence>
<dbReference type="PIRSF" id="PIRSF000138">
    <property type="entry name" value="Al-hdrx_acd_dh"/>
    <property type="match status" value="1"/>
</dbReference>
<dbReference type="InterPro" id="IPR013785">
    <property type="entry name" value="Aldolase_TIM"/>
</dbReference>
<evidence type="ECO:0000256" key="1">
    <source>
        <dbReference type="ARBA" id="ARBA00001917"/>
    </source>
</evidence>
<dbReference type="InterPro" id="IPR037396">
    <property type="entry name" value="FMN_HAD"/>
</dbReference>
<keyword evidence="3" id="KW-0288">FMN</keyword>
<comment type="similarity">
    <text evidence="5">Belongs to the FMN-dependent alpha-hydroxy acid dehydrogenase family.</text>
</comment>
<dbReference type="NCBIfam" id="NF008398">
    <property type="entry name" value="PRK11197.1"/>
    <property type="match status" value="1"/>
</dbReference>
<keyword evidence="8" id="KW-1185">Reference proteome</keyword>
<comment type="cofactor">
    <cofactor evidence="1">
        <name>FMN</name>
        <dbReference type="ChEBI" id="CHEBI:58210"/>
    </cofactor>
</comment>
<proteinExistence type="inferred from homology"/>
<dbReference type="Proteomes" id="UP000802098">
    <property type="component" value="Unassembled WGS sequence"/>
</dbReference>
<dbReference type="InterPro" id="IPR012133">
    <property type="entry name" value="Alpha-hydoxy_acid_DH_FMN"/>
</dbReference>
<evidence type="ECO:0000256" key="5">
    <source>
        <dbReference type="ARBA" id="ARBA00024042"/>
    </source>
</evidence>
<dbReference type="InterPro" id="IPR008259">
    <property type="entry name" value="FMN_hydac_DH_AS"/>
</dbReference>
<dbReference type="Pfam" id="PF01070">
    <property type="entry name" value="FMN_dh"/>
    <property type="match status" value="1"/>
</dbReference>
<dbReference type="PANTHER" id="PTHR10578">
    <property type="entry name" value="S -2-HYDROXY-ACID OXIDASE-RELATED"/>
    <property type="match status" value="1"/>
</dbReference>
<evidence type="ECO:0000256" key="3">
    <source>
        <dbReference type="ARBA" id="ARBA00022643"/>
    </source>
</evidence>
<organism evidence="7 8">
    <name type="scientific">Rubrivivax benzoatilyticus</name>
    <dbReference type="NCBI Taxonomy" id="316997"/>
    <lineage>
        <taxon>Bacteria</taxon>
        <taxon>Pseudomonadati</taxon>
        <taxon>Pseudomonadota</taxon>
        <taxon>Betaproteobacteria</taxon>
        <taxon>Burkholderiales</taxon>
        <taxon>Sphaerotilaceae</taxon>
        <taxon>Rubrivivax</taxon>
    </lineage>
</organism>
<dbReference type="CDD" id="cd02809">
    <property type="entry name" value="alpha_hydroxyacid_oxid_FMN"/>
    <property type="match status" value="1"/>
</dbReference>
<sequence>MPVITHIEDLRVLAKKRVPRMFYDYADSGSWTESTYRANEHDFQAIKLRQRVAVDMEGRSTASTMVGVPVAMPVAIAPTGLTGMQHADGEILAARAAERFGIPFTLSTMSICSIEDVAAHTKAPFWFQLYVMRDRDFIERLIDRAKAAGCGALVLTLDLQILGQRHKDLKNGLSAPPKLTLPNLLNLATKPRWCLGMLGTKRRGFGNIVGHVRGVADMSSLGAWTAQQFDPRLNWNDVEWIKKRWGGKLILKGIQDVEDARLAVESGADALVVSNHGGRQLDGAESSIRALPAITAEVGSRIEVHMDGGIRSGQDVLKAVALGARGTYIGRAFLYGLGAMGEAGVTKALEIIHKELDLTMAFCGRKRIADVGPDILLPGTAPR</sequence>
<evidence type="ECO:0000313" key="7">
    <source>
        <dbReference type="EMBL" id="NHK99844.1"/>
    </source>
</evidence>
<keyword evidence="4" id="KW-0560">Oxidoreductase</keyword>
<dbReference type="InterPro" id="IPR000262">
    <property type="entry name" value="FMN-dep_DH"/>
</dbReference>
<dbReference type="Gene3D" id="3.20.20.70">
    <property type="entry name" value="Aldolase class I"/>
    <property type="match status" value="1"/>
</dbReference>
<dbReference type="PROSITE" id="PS00557">
    <property type="entry name" value="FMN_HYDROXY_ACID_DH_1"/>
    <property type="match status" value="1"/>
</dbReference>
<dbReference type="RefSeq" id="WP_009858710.1">
    <property type="nucleotide sequence ID" value="NZ_JAAOCD010000008.1"/>
</dbReference>
<evidence type="ECO:0000256" key="4">
    <source>
        <dbReference type="ARBA" id="ARBA00023002"/>
    </source>
</evidence>
<gene>
    <name evidence="7" type="ORF">G7087_15785</name>
</gene>
<keyword evidence="2" id="KW-0285">Flavoprotein</keyword>
<accession>A0ABX0I196</accession>
<reference evidence="7 8" key="1">
    <citation type="submission" date="2020-03" db="EMBL/GenBank/DDBJ databases">
        <title>Rubrivivax benzoatilyticus JA2 (sequenced after 10 years sub-culturing).</title>
        <authorList>
            <person name="Gupta D."/>
            <person name="Chintalapati S."/>
            <person name="Chintalapati V.R."/>
        </authorList>
    </citation>
    <scope>NUCLEOTIDE SEQUENCE [LARGE SCALE GENOMIC DNA]</scope>
    <source>
        <strain evidence="7 8">JA2-Mal</strain>
    </source>
</reference>
<dbReference type="EMBL" id="JAAOCD010000008">
    <property type="protein sequence ID" value="NHK99844.1"/>
    <property type="molecule type" value="Genomic_DNA"/>
</dbReference>
<protein>
    <submittedName>
        <fullName evidence="7">Alpha-hydroxy-acid oxidizing protein</fullName>
    </submittedName>
</protein>
<feature type="domain" description="FMN hydroxy acid dehydrogenase" evidence="6">
    <location>
        <begin position="1"/>
        <end position="381"/>
    </location>
</feature>
<comment type="caution">
    <text evidence="7">The sequence shown here is derived from an EMBL/GenBank/DDBJ whole genome shotgun (WGS) entry which is preliminary data.</text>
</comment>
<dbReference type="SUPFAM" id="SSF51395">
    <property type="entry name" value="FMN-linked oxidoreductases"/>
    <property type="match status" value="1"/>
</dbReference>
<evidence type="ECO:0000259" key="6">
    <source>
        <dbReference type="PROSITE" id="PS51349"/>
    </source>
</evidence>
<name>A0ABX0I196_9BURK</name>
<dbReference type="PROSITE" id="PS51349">
    <property type="entry name" value="FMN_HYDROXY_ACID_DH_2"/>
    <property type="match status" value="1"/>
</dbReference>
<dbReference type="PANTHER" id="PTHR10578:SF107">
    <property type="entry name" value="2-HYDROXYACID OXIDASE 1"/>
    <property type="match status" value="1"/>
</dbReference>